<dbReference type="AlphaFoldDB" id="A0A6S6WG85"/>
<evidence type="ECO:0000313" key="2">
    <source>
        <dbReference type="Proteomes" id="UP000472372"/>
    </source>
</evidence>
<dbReference type="EMBL" id="HG992984">
    <property type="protein sequence ID" value="CAE7202448.1"/>
    <property type="molecule type" value="Genomic_DNA"/>
</dbReference>
<evidence type="ECO:0000313" key="1">
    <source>
        <dbReference type="EMBL" id="CAE7202448.1"/>
    </source>
</evidence>
<proteinExistence type="predicted"/>
<protein>
    <submittedName>
        <fullName evidence="1">Uncharacterized protein</fullName>
    </submittedName>
</protein>
<gene>
    <name evidence="1" type="ORF">PTTW11_09034</name>
</gene>
<dbReference type="Proteomes" id="UP000472372">
    <property type="component" value="Chromosome 8"/>
</dbReference>
<name>A0A6S6WG85_9PLEO</name>
<sequence>MSRSITTPVTAARLLLISSLPLALAYPQMIPPFELLNATSDAVPVSTAAVIPEETPIYNNSDPSITYDYFTASPTPSSSSTIDFHGSSTTDSAPEATATVISAPGMTSPLDPIFLPSPVYPFPTTKTPTVTVSTFLAVVQPLLDIIQKLLTSSSAPDVFGPYSTGPMKKRSTQAASVGLSDVKALVVALVKQVLAIINNSPAGSVTKGLPLDAATGAIDTVTNAAGGLPISAVTDTLGGATGGLPVVGGLTGGVGGLTGGLPVGAVTGTLGGVTGGLPVVGGLTGGIGSIASRALRRRQLSGLGSIVGAPKAIAPLVQSVTGAATGSTGNLPIVGSLPVNPGSIIGTATGAVSGNIGNLPGVGSLPVDPNALVNTATGTVASVAAGVPVVNNVIPGGLSITGNIPTSLDPSSLVNTVTGAATGLNVVDTLPVNPSTVVGTVTNVLPAPVANLVPSDITSTISTGSLAVVNSLLNAVIILLGGLDLNIIGGLAKRSTDVSLSSPTHAELHKREALYPVPVRTMRHGERKRQSANVDLGASSLDNAAHLGNGELMALLGPGGSLDPMGLMAQEDQSEDAYYASAPGGANSAEQYYPPMGDNVVPAFEGYSE</sequence>
<accession>A0A6S6WG85</accession>
<reference evidence="1" key="1">
    <citation type="submission" date="2021-02" db="EMBL/GenBank/DDBJ databases">
        <authorList>
            <person name="Syme A R."/>
            <person name="Syme A R."/>
            <person name="Moolhuijzen P."/>
        </authorList>
    </citation>
    <scope>NUCLEOTIDE SEQUENCE</scope>
    <source>
        <strain evidence="1">W1-1</strain>
    </source>
</reference>
<organism evidence="1 2">
    <name type="scientific">Pyrenophora teres f. teres</name>
    <dbReference type="NCBI Taxonomy" id="97479"/>
    <lineage>
        <taxon>Eukaryota</taxon>
        <taxon>Fungi</taxon>
        <taxon>Dikarya</taxon>
        <taxon>Ascomycota</taxon>
        <taxon>Pezizomycotina</taxon>
        <taxon>Dothideomycetes</taxon>
        <taxon>Pleosporomycetidae</taxon>
        <taxon>Pleosporales</taxon>
        <taxon>Pleosporineae</taxon>
        <taxon>Pleosporaceae</taxon>
        <taxon>Pyrenophora</taxon>
    </lineage>
</organism>